<evidence type="ECO:0000313" key="2">
    <source>
        <dbReference type="EMBL" id="CAG9333208.1"/>
    </source>
</evidence>
<dbReference type="Proteomes" id="UP001162131">
    <property type="component" value="Unassembled WGS sequence"/>
</dbReference>
<reference evidence="2" key="1">
    <citation type="submission" date="2021-09" db="EMBL/GenBank/DDBJ databases">
        <authorList>
            <consortium name="AG Swart"/>
            <person name="Singh M."/>
            <person name="Singh A."/>
            <person name="Seah K."/>
            <person name="Emmerich C."/>
        </authorList>
    </citation>
    <scope>NUCLEOTIDE SEQUENCE</scope>
    <source>
        <strain evidence="2">ATCC30299</strain>
    </source>
</reference>
<organism evidence="2 3">
    <name type="scientific">Blepharisma stoltei</name>
    <dbReference type="NCBI Taxonomy" id="1481888"/>
    <lineage>
        <taxon>Eukaryota</taxon>
        <taxon>Sar</taxon>
        <taxon>Alveolata</taxon>
        <taxon>Ciliophora</taxon>
        <taxon>Postciliodesmatophora</taxon>
        <taxon>Heterotrichea</taxon>
        <taxon>Heterotrichida</taxon>
        <taxon>Blepharismidae</taxon>
        <taxon>Blepharisma</taxon>
    </lineage>
</organism>
<name>A0AAU9K684_9CILI</name>
<feature type="region of interest" description="Disordered" evidence="1">
    <location>
        <begin position="454"/>
        <end position="493"/>
    </location>
</feature>
<keyword evidence="3" id="KW-1185">Reference proteome</keyword>
<gene>
    <name evidence="2" type="ORF">BSTOLATCC_MIC58027</name>
</gene>
<comment type="caution">
    <text evidence="2">The sequence shown here is derived from an EMBL/GenBank/DDBJ whole genome shotgun (WGS) entry which is preliminary data.</text>
</comment>
<dbReference type="EMBL" id="CAJZBQ010000056">
    <property type="protein sequence ID" value="CAG9333208.1"/>
    <property type="molecule type" value="Genomic_DNA"/>
</dbReference>
<protein>
    <submittedName>
        <fullName evidence="2">Uncharacterized protein</fullName>
    </submittedName>
</protein>
<sequence>MVTTLNVIDTMKRINHKSSEYQKKLIKLISFAESNSPDNFPDKVLIDVSKFQEMSKISKSIFEYNLLMSDSLQKIEIQFDEFKKLQKIGASLKKQLASMKERIKRDGKLINSNIKRIGQVIKEFRERCRDSYVEYLKSIDLDLRRVMKPFISMELIDEFVDYPRINPNESLYAKFEKQVIPKRNLACDTNEELNANIQMLVNTMNSVVKDMLMILTEANKKYYEIVSPELLGSRVATPLAQELPEYFTFTCEDSPGDSQSSAFDKFTVFQLKNKIQYLKEKGDITARTAEMLLVKLDKMVKEGKTDINEIFADTDIPITKREEIVFKLIHYDKADLNDVDISDVLEISPENKLDTVRFIEKGASKGQIQSSFDWRTTERPEDNYLDKTIDEKLEKINNTPADSGRVELLYFTPTAQASKGRLFKQRNSVQFSIVRDTKDEGYSRPVTLNRLRSRRNNSEIRVRNTTPKASKKHSPKRTASHAKRLSLVNKSML</sequence>
<accession>A0AAU9K684</accession>
<dbReference type="AlphaFoldDB" id="A0AAU9K684"/>
<proteinExistence type="predicted"/>
<evidence type="ECO:0000313" key="3">
    <source>
        <dbReference type="Proteomes" id="UP001162131"/>
    </source>
</evidence>
<evidence type="ECO:0000256" key="1">
    <source>
        <dbReference type="SAM" id="MobiDB-lite"/>
    </source>
</evidence>
<feature type="compositionally biased region" description="Basic residues" evidence="1">
    <location>
        <begin position="469"/>
        <end position="484"/>
    </location>
</feature>